<dbReference type="AlphaFoldDB" id="A0A975BSF0"/>
<feature type="compositionally biased region" description="Basic and acidic residues" evidence="1">
    <location>
        <begin position="1"/>
        <end position="16"/>
    </location>
</feature>
<dbReference type="EMBL" id="CP061800">
    <property type="protein sequence ID" value="QTA90758.1"/>
    <property type="molecule type" value="Genomic_DNA"/>
</dbReference>
<feature type="region of interest" description="Disordered" evidence="1">
    <location>
        <begin position="1"/>
        <end position="33"/>
    </location>
</feature>
<reference evidence="2" key="1">
    <citation type="journal article" date="2021" name="Microb. Physiol.">
        <title>Proteogenomic Insights into the Physiology of Marine, Sulfate-Reducing, Filamentous Desulfonema limicola and Desulfonema magnum.</title>
        <authorList>
            <person name="Schnaars V."/>
            <person name="Wohlbrand L."/>
            <person name="Scheve S."/>
            <person name="Hinrichs C."/>
            <person name="Reinhardt R."/>
            <person name="Rabus R."/>
        </authorList>
    </citation>
    <scope>NUCLEOTIDE SEQUENCE</scope>
    <source>
        <strain evidence="2">4be13</strain>
    </source>
</reference>
<gene>
    <name evidence="2" type="ORF">dnm_068190</name>
</gene>
<name>A0A975BSF0_9BACT</name>
<keyword evidence="3" id="KW-1185">Reference proteome</keyword>
<sequence>MYRTKKLGDKETRVFPEGESAPSGEKKPGFFPLVGDRETRVFPEGESAPSGEKSRVSSRAATFCPVHRFQL</sequence>
<organism evidence="2 3">
    <name type="scientific">Desulfonema magnum</name>
    <dbReference type="NCBI Taxonomy" id="45655"/>
    <lineage>
        <taxon>Bacteria</taxon>
        <taxon>Pseudomonadati</taxon>
        <taxon>Thermodesulfobacteriota</taxon>
        <taxon>Desulfobacteria</taxon>
        <taxon>Desulfobacterales</taxon>
        <taxon>Desulfococcaceae</taxon>
        <taxon>Desulfonema</taxon>
    </lineage>
</organism>
<evidence type="ECO:0000313" key="2">
    <source>
        <dbReference type="EMBL" id="QTA90758.1"/>
    </source>
</evidence>
<dbReference type="Proteomes" id="UP000663722">
    <property type="component" value="Chromosome"/>
</dbReference>
<proteinExistence type="predicted"/>
<dbReference type="KEGG" id="dmm:dnm_068190"/>
<evidence type="ECO:0000313" key="3">
    <source>
        <dbReference type="Proteomes" id="UP000663722"/>
    </source>
</evidence>
<accession>A0A975BSF0</accession>
<protein>
    <submittedName>
        <fullName evidence="2">Uncharacterized protein</fullName>
    </submittedName>
</protein>
<evidence type="ECO:0000256" key="1">
    <source>
        <dbReference type="SAM" id="MobiDB-lite"/>
    </source>
</evidence>